<accession>A0A7C2TKR0</accession>
<dbReference type="InterPro" id="IPR023366">
    <property type="entry name" value="ATP_synth_asu-like_sf"/>
</dbReference>
<dbReference type="NCBIfam" id="NF009566">
    <property type="entry name" value="PRK13020.1"/>
    <property type="match status" value="1"/>
</dbReference>
<keyword evidence="8 13" id="KW-0808">Transferase</keyword>
<dbReference type="SUPFAM" id="SSF63380">
    <property type="entry name" value="Riboflavin synthase domain-like"/>
    <property type="match status" value="2"/>
</dbReference>
<comment type="caution">
    <text evidence="13">The sequence shown here is derived from an EMBL/GenBank/DDBJ whole genome shotgun (WGS) entry which is preliminary data.</text>
</comment>
<name>A0A7C2TKR0_9BACT</name>
<dbReference type="NCBIfam" id="TIGR00187">
    <property type="entry name" value="ribE"/>
    <property type="match status" value="1"/>
</dbReference>
<comment type="subunit">
    <text evidence="4">Homotrimer.</text>
</comment>
<dbReference type="AlphaFoldDB" id="A0A7C2TKR0"/>
<dbReference type="FunFam" id="2.40.30.20:FF:000004">
    <property type="entry name" value="Riboflavin synthase, alpha subunit"/>
    <property type="match status" value="1"/>
</dbReference>
<sequence>MFTGIILGKGKIVEKRPAGGGVTFGLQTDFALTDPVEGESIAVNGVCLTAREIRGNRFLADVSPESLARTNLGRLTAGSEVNLERALRLSDRLGGHLVSGHVDAVAAVLAREPLGEFTLFTFAVPEGLGKYIIEKGSITIDGISLTVNKVDQRSFSVSIIPHTLAITTLGGLVVGGQVNLEVDLIGKYVEKLLAPGDPNNSGLSARPSGINPAFLAEHGFLR</sequence>
<evidence type="ECO:0000259" key="12">
    <source>
        <dbReference type="PROSITE" id="PS51177"/>
    </source>
</evidence>
<dbReference type="Proteomes" id="UP000885986">
    <property type="component" value="Unassembled WGS sequence"/>
</dbReference>
<feature type="domain" description="Lumazine-binding" evidence="12">
    <location>
        <begin position="97"/>
        <end position="193"/>
    </location>
</feature>
<reference evidence="13" key="1">
    <citation type="journal article" date="2020" name="mSystems">
        <title>Genome- and Community-Level Interaction Insights into Carbon Utilization and Element Cycling Functions of Hydrothermarchaeota in Hydrothermal Sediment.</title>
        <authorList>
            <person name="Zhou Z."/>
            <person name="Liu Y."/>
            <person name="Xu W."/>
            <person name="Pan J."/>
            <person name="Luo Z.H."/>
            <person name="Li M."/>
        </authorList>
    </citation>
    <scope>NUCLEOTIDE SEQUENCE [LARGE SCALE GENOMIC DNA]</scope>
    <source>
        <strain evidence="13">SpSt-1224</strain>
    </source>
</reference>
<protein>
    <recommendedName>
        <fullName evidence="6 10">Riboflavin synthase</fullName>
        <ecNumber evidence="5 10">2.5.1.9</ecNumber>
    </recommendedName>
</protein>
<dbReference type="FunFam" id="2.40.30.20:FF:000003">
    <property type="entry name" value="Riboflavin synthase, alpha subunit"/>
    <property type="match status" value="1"/>
</dbReference>
<dbReference type="Gene3D" id="2.40.30.20">
    <property type="match status" value="2"/>
</dbReference>
<evidence type="ECO:0000256" key="5">
    <source>
        <dbReference type="ARBA" id="ARBA00012827"/>
    </source>
</evidence>
<dbReference type="PIRSF" id="PIRSF000498">
    <property type="entry name" value="Riboflavin_syn_A"/>
    <property type="match status" value="1"/>
</dbReference>
<dbReference type="EC" id="2.5.1.9" evidence="5 10"/>
<gene>
    <name evidence="13" type="ORF">ENN98_04490</name>
</gene>
<evidence type="ECO:0000256" key="9">
    <source>
        <dbReference type="ARBA" id="ARBA00022737"/>
    </source>
</evidence>
<keyword evidence="7" id="KW-0686">Riboflavin biosynthesis</keyword>
<evidence type="ECO:0000256" key="2">
    <source>
        <dbReference type="ARBA" id="ARBA00002803"/>
    </source>
</evidence>
<dbReference type="GO" id="GO:0009231">
    <property type="term" value="P:riboflavin biosynthetic process"/>
    <property type="evidence" value="ECO:0007669"/>
    <property type="project" value="UniProtKB-KW"/>
</dbReference>
<dbReference type="PROSITE" id="PS51177">
    <property type="entry name" value="LUMAZINE_BIND"/>
    <property type="match status" value="2"/>
</dbReference>
<evidence type="ECO:0000256" key="4">
    <source>
        <dbReference type="ARBA" id="ARBA00011233"/>
    </source>
</evidence>
<feature type="domain" description="Lumazine-binding" evidence="12">
    <location>
        <begin position="1"/>
        <end position="96"/>
    </location>
</feature>
<evidence type="ECO:0000256" key="3">
    <source>
        <dbReference type="ARBA" id="ARBA00004887"/>
    </source>
</evidence>
<dbReference type="Pfam" id="PF00677">
    <property type="entry name" value="Lum_binding"/>
    <property type="match status" value="2"/>
</dbReference>
<organism evidence="13">
    <name type="scientific">Desulfurivibrio alkaliphilus</name>
    <dbReference type="NCBI Taxonomy" id="427923"/>
    <lineage>
        <taxon>Bacteria</taxon>
        <taxon>Pseudomonadati</taxon>
        <taxon>Thermodesulfobacteriota</taxon>
        <taxon>Desulfobulbia</taxon>
        <taxon>Desulfobulbales</taxon>
        <taxon>Desulfobulbaceae</taxon>
        <taxon>Desulfurivibrio</taxon>
    </lineage>
</organism>
<evidence type="ECO:0000256" key="11">
    <source>
        <dbReference type="PROSITE-ProRule" id="PRU00524"/>
    </source>
</evidence>
<dbReference type="InterPro" id="IPR017938">
    <property type="entry name" value="Riboflavin_synthase-like_b-brl"/>
</dbReference>
<comment type="catalytic activity">
    <reaction evidence="1">
        <text>2 6,7-dimethyl-8-(1-D-ribityl)lumazine + H(+) = 5-amino-6-(D-ribitylamino)uracil + riboflavin</text>
        <dbReference type="Rhea" id="RHEA:20772"/>
        <dbReference type="ChEBI" id="CHEBI:15378"/>
        <dbReference type="ChEBI" id="CHEBI:15934"/>
        <dbReference type="ChEBI" id="CHEBI:57986"/>
        <dbReference type="ChEBI" id="CHEBI:58201"/>
        <dbReference type="EC" id="2.5.1.9"/>
    </reaction>
</comment>
<dbReference type="EMBL" id="DSDS01000104">
    <property type="protein sequence ID" value="HET97941.1"/>
    <property type="molecule type" value="Genomic_DNA"/>
</dbReference>
<proteinExistence type="predicted"/>
<keyword evidence="9" id="KW-0677">Repeat</keyword>
<comment type="function">
    <text evidence="2">Catalyzes the dismutation of two molecules of 6,7-dimethyl-8-ribityllumazine, resulting in the formation of riboflavin and 5-amino-6-(D-ribitylamino)uracil.</text>
</comment>
<comment type="pathway">
    <text evidence="3">Cofactor biosynthesis; riboflavin biosynthesis; riboflavin from 2-hydroxy-3-oxobutyl phosphate and 5-amino-6-(D-ribitylamino)uracil: step 2/2.</text>
</comment>
<dbReference type="CDD" id="cd00402">
    <property type="entry name" value="Riboflavin_synthase_like"/>
    <property type="match status" value="1"/>
</dbReference>
<evidence type="ECO:0000256" key="8">
    <source>
        <dbReference type="ARBA" id="ARBA00022679"/>
    </source>
</evidence>
<feature type="repeat" description="Lumazine-binding" evidence="11">
    <location>
        <begin position="97"/>
        <end position="193"/>
    </location>
</feature>
<evidence type="ECO:0000313" key="13">
    <source>
        <dbReference type="EMBL" id="HET97941.1"/>
    </source>
</evidence>
<dbReference type="PANTHER" id="PTHR21098:SF12">
    <property type="entry name" value="RIBOFLAVIN SYNTHASE"/>
    <property type="match status" value="1"/>
</dbReference>
<dbReference type="InterPro" id="IPR001783">
    <property type="entry name" value="Lumazine-bd"/>
</dbReference>
<evidence type="ECO:0000256" key="10">
    <source>
        <dbReference type="NCBIfam" id="TIGR00187"/>
    </source>
</evidence>
<feature type="repeat" description="Lumazine-binding" evidence="11">
    <location>
        <begin position="1"/>
        <end position="96"/>
    </location>
</feature>
<dbReference type="PANTHER" id="PTHR21098">
    <property type="entry name" value="RIBOFLAVIN SYNTHASE ALPHA CHAIN"/>
    <property type="match status" value="1"/>
</dbReference>
<evidence type="ECO:0000256" key="6">
    <source>
        <dbReference type="ARBA" id="ARBA00013950"/>
    </source>
</evidence>
<evidence type="ECO:0000256" key="7">
    <source>
        <dbReference type="ARBA" id="ARBA00022619"/>
    </source>
</evidence>
<dbReference type="GO" id="GO:0004746">
    <property type="term" value="F:riboflavin synthase activity"/>
    <property type="evidence" value="ECO:0007669"/>
    <property type="project" value="UniProtKB-UniRule"/>
</dbReference>
<dbReference type="NCBIfam" id="NF006767">
    <property type="entry name" value="PRK09289.1"/>
    <property type="match status" value="1"/>
</dbReference>
<evidence type="ECO:0000256" key="1">
    <source>
        <dbReference type="ARBA" id="ARBA00000968"/>
    </source>
</evidence>
<dbReference type="InterPro" id="IPR026017">
    <property type="entry name" value="Lumazine-bd_dom"/>
</dbReference>